<evidence type="ECO:0000313" key="7">
    <source>
        <dbReference type="Proteomes" id="UP001354931"/>
    </source>
</evidence>
<feature type="short sequence motif" description="Histidine triad motif" evidence="3">
    <location>
        <begin position="20"/>
        <end position="24"/>
    </location>
</feature>
<proteinExistence type="predicted"/>
<evidence type="ECO:0000313" key="6">
    <source>
        <dbReference type="EMBL" id="MEB8341078.1"/>
    </source>
</evidence>
<evidence type="ECO:0000256" key="1">
    <source>
        <dbReference type="ARBA" id="ARBA00022679"/>
    </source>
</evidence>
<accession>A0ABU6FAJ9</accession>
<comment type="caution">
    <text evidence="6">The sequence shown here is derived from an EMBL/GenBank/DDBJ whole genome shotgun (WGS) entry which is preliminary data.</text>
</comment>
<gene>
    <name evidence="6" type="ORF">OKJ99_26610</name>
</gene>
<dbReference type="RefSeq" id="WP_326020063.1">
    <property type="nucleotide sequence ID" value="NZ_JAOZYC010000142.1"/>
</dbReference>
<dbReference type="InterPro" id="IPR016181">
    <property type="entry name" value="Acyl_CoA_acyltransferase"/>
</dbReference>
<dbReference type="SUPFAM" id="SSF55729">
    <property type="entry name" value="Acyl-CoA N-acyltransferases (Nat)"/>
    <property type="match status" value="1"/>
</dbReference>
<name>A0ABU6FAJ9_9ACTN</name>
<dbReference type="PROSITE" id="PS51186">
    <property type="entry name" value="GNAT"/>
    <property type="match status" value="1"/>
</dbReference>
<dbReference type="InterPro" id="IPR011146">
    <property type="entry name" value="HIT-like"/>
</dbReference>
<evidence type="ECO:0000256" key="3">
    <source>
        <dbReference type="PROSITE-ProRule" id="PRU00464"/>
    </source>
</evidence>
<dbReference type="CDD" id="cd04301">
    <property type="entry name" value="NAT_SF"/>
    <property type="match status" value="1"/>
</dbReference>
<dbReference type="PANTHER" id="PTHR43877">
    <property type="entry name" value="AMINOALKYLPHOSPHONATE N-ACETYLTRANSFERASE-RELATED-RELATED"/>
    <property type="match status" value="1"/>
</dbReference>
<protein>
    <submittedName>
        <fullName evidence="6">GNAT family N-acetyltransferase</fullName>
    </submittedName>
</protein>
<organism evidence="6 7">
    <name type="scientific">Streptomyces endophyticus</name>
    <dbReference type="NCBI Taxonomy" id="714166"/>
    <lineage>
        <taxon>Bacteria</taxon>
        <taxon>Bacillati</taxon>
        <taxon>Actinomycetota</taxon>
        <taxon>Actinomycetes</taxon>
        <taxon>Kitasatosporales</taxon>
        <taxon>Streptomycetaceae</taxon>
        <taxon>Streptomyces</taxon>
    </lineage>
</organism>
<dbReference type="InterPro" id="IPR000182">
    <property type="entry name" value="GNAT_dom"/>
</dbReference>
<sequence>MSSIRIEKVNGDASAHAWRHVHNHVIPTHHLSLDDVRERSGRNVLEVAHLDDTLIGCTTVRPPTSETPAATVIARVLPDHRGRGYGVQLYERALAQARELGAEDIETVVLTSNEDGLRFARQRGFVVIEEYVLPGETIPWVDLRLRADVPGAGE</sequence>
<reference evidence="6 7" key="1">
    <citation type="submission" date="2022-10" db="EMBL/GenBank/DDBJ databases">
        <authorList>
            <person name="Xie J."/>
            <person name="Shen N."/>
        </authorList>
    </citation>
    <scope>NUCLEOTIDE SEQUENCE [LARGE SCALE GENOMIC DNA]</scope>
    <source>
        <strain evidence="6 7">YIM65594</strain>
    </source>
</reference>
<evidence type="ECO:0000259" key="4">
    <source>
        <dbReference type="PROSITE" id="PS51084"/>
    </source>
</evidence>
<keyword evidence="7" id="KW-1185">Reference proteome</keyword>
<dbReference type="Pfam" id="PF00583">
    <property type="entry name" value="Acetyltransf_1"/>
    <property type="match status" value="1"/>
</dbReference>
<evidence type="ECO:0000259" key="5">
    <source>
        <dbReference type="PROSITE" id="PS51186"/>
    </source>
</evidence>
<keyword evidence="2" id="KW-0012">Acyltransferase</keyword>
<evidence type="ECO:0000256" key="2">
    <source>
        <dbReference type="ARBA" id="ARBA00023315"/>
    </source>
</evidence>
<dbReference type="InterPro" id="IPR050832">
    <property type="entry name" value="Bact_Acetyltransf"/>
</dbReference>
<dbReference type="PROSITE" id="PS51084">
    <property type="entry name" value="HIT_2"/>
    <property type="match status" value="1"/>
</dbReference>
<feature type="domain" description="HIT" evidence="4">
    <location>
        <begin position="1"/>
        <end position="38"/>
    </location>
</feature>
<feature type="domain" description="N-acetyltransferase" evidence="5">
    <location>
        <begin position="4"/>
        <end position="148"/>
    </location>
</feature>
<keyword evidence="1" id="KW-0808">Transferase</keyword>
<dbReference type="Gene3D" id="3.40.630.30">
    <property type="match status" value="1"/>
</dbReference>
<dbReference type="EMBL" id="JAOZYC010000142">
    <property type="protein sequence ID" value="MEB8341078.1"/>
    <property type="molecule type" value="Genomic_DNA"/>
</dbReference>
<dbReference type="Proteomes" id="UP001354931">
    <property type="component" value="Unassembled WGS sequence"/>
</dbReference>